<name>A0A371R7P7_9PROT</name>
<dbReference type="InterPro" id="IPR018968">
    <property type="entry name" value="Phasin"/>
</dbReference>
<dbReference type="RefSeq" id="WP_116393164.1">
    <property type="nucleotide sequence ID" value="NZ_CAXQPM010000012.1"/>
</dbReference>
<dbReference type="InterPro" id="IPR010127">
    <property type="entry name" value="Phasin_subfam-1"/>
</dbReference>
<proteinExistence type="predicted"/>
<organism evidence="3 4">
    <name type="scientific">Parvularcula marina</name>
    <dbReference type="NCBI Taxonomy" id="2292771"/>
    <lineage>
        <taxon>Bacteria</taxon>
        <taxon>Pseudomonadati</taxon>
        <taxon>Pseudomonadota</taxon>
        <taxon>Alphaproteobacteria</taxon>
        <taxon>Parvularculales</taxon>
        <taxon>Parvularculaceae</taxon>
        <taxon>Parvularcula</taxon>
    </lineage>
</organism>
<evidence type="ECO:0000313" key="4">
    <source>
        <dbReference type="Proteomes" id="UP000264589"/>
    </source>
</evidence>
<evidence type="ECO:0000313" key="3">
    <source>
        <dbReference type="EMBL" id="RFB01448.1"/>
    </source>
</evidence>
<dbReference type="OrthoDB" id="8479795at2"/>
<dbReference type="Pfam" id="PF09361">
    <property type="entry name" value="Phasin_2"/>
    <property type="match status" value="1"/>
</dbReference>
<feature type="domain" description="Phasin" evidence="2">
    <location>
        <begin position="40"/>
        <end position="137"/>
    </location>
</feature>
<dbReference type="EMBL" id="QUQO01000002">
    <property type="protein sequence ID" value="RFB01448.1"/>
    <property type="molecule type" value="Genomic_DNA"/>
</dbReference>
<dbReference type="NCBIfam" id="TIGR01841">
    <property type="entry name" value="phasin"/>
    <property type="match status" value="1"/>
</dbReference>
<dbReference type="InParanoid" id="A0A371R7P7"/>
<reference evidence="3 4" key="1">
    <citation type="submission" date="2018-08" db="EMBL/GenBank/DDBJ databases">
        <title>Parvularcula sp. SM1705, isolated from surface water of the South Sea China.</title>
        <authorList>
            <person name="Sun L."/>
        </authorList>
    </citation>
    <scope>NUCLEOTIDE SEQUENCE [LARGE SCALE GENOMIC DNA]</scope>
    <source>
        <strain evidence="3 4">SM1705</strain>
    </source>
</reference>
<accession>A0A371R7P7</accession>
<feature type="region of interest" description="Disordered" evidence="1">
    <location>
        <begin position="1"/>
        <end position="23"/>
    </location>
</feature>
<dbReference type="Proteomes" id="UP000264589">
    <property type="component" value="Unassembled WGS sequence"/>
</dbReference>
<evidence type="ECO:0000256" key="1">
    <source>
        <dbReference type="SAM" id="MobiDB-lite"/>
    </source>
</evidence>
<evidence type="ECO:0000259" key="2">
    <source>
        <dbReference type="Pfam" id="PF09361"/>
    </source>
</evidence>
<sequence>MSTTRKSTKAASDAATEATKTAQAAVNDGIERMTQGMSKIGSFGQENVEAMIECATTVAKGVEKIAAENVEYAKSQMDAGTDKFQALSKAKTPQEFFEAQSELFRTSMEQHIGQVNKVSDMWVAAARDAAQPLSKRYSAFVEMMQTR</sequence>
<keyword evidence="4" id="KW-1185">Reference proteome</keyword>
<dbReference type="AlphaFoldDB" id="A0A371R7P7"/>
<feature type="compositionally biased region" description="Low complexity" evidence="1">
    <location>
        <begin position="14"/>
        <end position="23"/>
    </location>
</feature>
<gene>
    <name evidence="3" type="ORF">DX908_14250</name>
</gene>
<comment type="caution">
    <text evidence="3">The sequence shown here is derived from an EMBL/GenBank/DDBJ whole genome shotgun (WGS) entry which is preliminary data.</text>
</comment>
<protein>
    <submittedName>
        <fullName evidence="3">Phasin family protein</fullName>
    </submittedName>
</protein>